<dbReference type="RefSeq" id="WP_063773215.1">
    <property type="nucleotide sequence ID" value="NZ_BBPN01000008.1"/>
</dbReference>
<dbReference type="eggNOG" id="COG3208">
    <property type="taxonomic scope" value="Bacteria"/>
</dbReference>
<dbReference type="PANTHER" id="PTHR11487:SF0">
    <property type="entry name" value="S-ACYL FATTY ACID SYNTHASE THIOESTERASE, MEDIUM CHAIN"/>
    <property type="match status" value="1"/>
</dbReference>
<keyword evidence="4" id="KW-1185">Reference proteome</keyword>
<dbReference type="Proteomes" id="UP000183015">
    <property type="component" value="Unassembled WGS sequence"/>
</dbReference>
<dbReference type="OrthoDB" id="8480037at2"/>
<dbReference type="GO" id="GO:0008610">
    <property type="term" value="P:lipid biosynthetic process"/>
    <property type="evidence" value="ECO:0007669"/>
    <property type="project" value="TreeGrafter"/>
</dbReference>
<evidence type="ECO:0000259" key="2">
    <source>
        <dbReference type="Pfam" id="PF00975"/>
    </source>
</evidence>
<proteinExistence type="inferred from homology"/>
<dbReference type="PANTHER" id="PTHR11487">
    <property type="entry name" value="THIOESTERASE"/>
    <property type="match status" value="1"/>
</dbReference>
<dbReference type="AlphaFoldDB" id="A0A1H7ULT5"/>
<dbReference type="STRING" id="235985.SAMN05414137_11628"/>
<evidence type="ECO:0000313" key="3">
    <source>
        <dbReference type="EMBL" id="SEL97694.1"/>
    </source>
</evidence>
<dbReference type="InterPro" id="IPR012223">
    <property type="entry name" value="TEII"/>
</dbReference>
<dbReference type="Pfam" id="PF00975">
    <property type="entry name" value="Thioesterase"/>
    <property type="match status" value="1"/>
</dbReference>
<name>A0A1H7ULT5_STRJI</name>
<reference evidence="4" key="1">
    <citation type="submission" date="2016-10" db="EMBL/GenBank/DDBJ databases">
        <authorList>
            <person name="Varghese N."/>
        </authorList>
    </citation>
    <scope>NUCLEOTIDE SEQUENCE [LARGE SCALE GENOMIC DNA]</scope>
    <source>
        <strain evidence="4">DSM 45096 / BCRC 16803 / CGMCC 4.1857 / CIP 109030 / JCM 12277 / KCTC 19219 / NBRC 100920 / 33214</strain>
    </source>
</reference>
<organism evidence="3 4">
    <name type="scientific">Streptacidiphilus jiangxiensis</name>
    <dbReference type="NCBI Taxonomy" id="235985"/>
    <lineage>
        <taxon>Bacteria</taxon>
        <taxon>Bacillati</taxon>
        <taxon>Actinomycetota</taxon>
        <taxon>Actinomycetes</taxon>
        <taxon>Kitasatosporales</taxon>
        <taxon>Streptomycetaceae</taxon>
        <taxon>Streptacidiphilus</taxon>
    </lineage>
</organism>
<dbReference type="Gene3D" id="3.40.50.1820">
    <property type="entry name" value="alpha/beta hydrolase"/>
    <property type="match status" value="1"/>
</dbReference>
<dbReference type="EMBL" id="FOAZ01000016">
    <property type="protein sequence ID" value="SEL97694.1"/>
    <property type="molecule type" value="Genomic_DNA"/>
</dbReference>
<feature type="domain" description="Thioesterase" evidence="2">
    <location>
        <begin position="29"/>
        <end position="245"/>
    </location>
</feature>
<dbReference type="InterPro" id="IPR001031">
    <property type="entry name" value="Thioesterase"/>
</dbReference>
<accession>A0A1H7ULT5</accession>
<dbReference type="InterPro" id="IPR029058">
    <property type="entry name" value="AB_hydrolase_fold"/>
</dbReference>
<sequence length="257" mass="27138">MHTSVPPRHAPGATPWLRPLNHCATPRLRLLCFPPAGAGPSFYRTWATGLPRDVEALAIHLPGREGRFNEPALTDYRATVTAVHSGIRDALVPLPYALFGHSLGALLAHGVALTAAEHGGRAPEHLLLSGTGGPGSTPPVTGRDAWSDTELVEDLREMGGTAEDVLATPELLDLLLPIFRADYALCESHHADPPVGRLACPVTALGGADDRHTPDDLSRWASATTGPFTCRTFPGGHFFLTQESAGPALEAVAAALR</sequence>
<protein>
    <submittedName>
        <fullName evidence="3">Pyochelin biosynthetic protein PchC</fullName>
    </submittedName>
</protein>
<gene>
    <name evidence="3" type="ORF">SAMN05414137_11628</name>
</gene>
<evidence type="ECO:0000256" key="1">
    <source>
        <dbReference type="ARBA" id="ARBA00007169"/>
    </source>
</evidence>
<evidence type="ECO:0000313" key="4">
    <source>
        <dbReference type="Proteomes" id="UP000183015"/>
    </source>
</evidence>
<dbReference type="SUPFAM" id="SSF53474">
    <property type="entry name" value="alpha/beta-Hydrolases"/>
    <property type="match status" value="1"/>
</dbReference>
<comment type="similarity">
    <text evidence="1">Belongs to the thioesterase family.</text>
</comment>